<organism evidence="2 3">
    <name type="scientific">Candidatus Enterococcus mangumiae</name>
    <dbReference type="NCBI Taxonomy" id="2230878"/>
    <lineage>
        <taxon>Bacteria</taxon>
        <taxon>Bacillati</taxon>
        <taxon>Bacillota</taxon>
        <taxon>Bacilli</taxon>
        <taxon>Lactobacillales</taxon>
        <taxon>Enterococcaceae</taxon>
        <taxon>Enterococcus</taxon>
    </lineage>
</organism>
<name>A0ABZ2T072_9ENTE</name>
<sequence length="222" mass="25977">MSTFSSNAQQAQQSTSKINSATTPLQQSTSLKNDTRTTLIGNQDIRRIYKMKKNILDRELVKEFRDISRCKSNLESYEKYYQAYVKFIIKNEFYFTDLILKKWRLDILIKIDSKDYIVSSPDLSLDKENTRLSRGKYEDIDTLAMSIRDTLWDMVTIYSGKDCPITQNDELRYIKIIYKDNSSKILLECARCGWIEDTDGNEYKEPGGKVFPVNKMEIAEYI</sequence>
<gene>
    <name evidence="2" type="ORF">DOK79_002958</name>
</gene>
<evidence type="ECO:0000256" key="1">
    <source>
        <dbReference type="SAM" id="MobiDB-lite"/>
    </source>
</evidence>
<reference evidence="2 3" key="1">
    <citation type="submission" date="2024-03" db="EMBL/GenBank/DDBJ databases">
        <title>The Genome Sequence of Enterococcus sp. DIV1094.</title>
        <authorList>
            <consortium name="The Broad Institute Genomics Platform"/>
            <consortium name="The Broad Institute Microbial Omics Core"/>
            <consortium name="The Broad Institute Genomic Center for Infectious Diseases"/>
            <person name="Earl A."/>
            <person name="Manson A."/>
            <person name="Gilmore M."/>
            <person name="Schwartman J."/>
            <person name="Shea T."/>
            <person name="Abouelleil A."/>
            <person name="Cao P."/>
            <person name="Chapman S."/>
            <person name="Cusick C."/>
            <person name="Young S."/>
            <person name="Neafsey D."/>
            <person name="Nusbaum C."/>
            <person name="Birren B."/>
        </authorList>
    </citation>
    <scope>NUCLEOTIDE SEQUENCE [LARGE SCALE GENOMIC DNA]</scope>
    <source>
        <strain evidence="2 3">DIV1094</strain>
    </source>
</reference>
<keyword evidence="3" id="KW-1185">Reference proteome</keyword>
<dbReference type="RefSeq" id="WP_242543344.1">
    <property type="nucleotide sequence ID" value="NZ_CP147250.1"/>
</dbReference>
<feature type="compositionally biased region" description="Low complexity" evidence="1">
    <location>
        <begin position="1"/>
        <end position="16"/>
    </location>
</feature>
<evidence type="ECO:0000313" key="3">
    <source>
        <dbReference type="Proteomes" id="UP000664360"/>
    </source>
</evidence>
<feature type="compositionally biased region" description="Polar residues" evidence="1">
    <location>
        <begin position="17"/>
        <end position="33"/>
    </location>
</feature>
<dbReference type="EMBL" id="CP147250">
    <property type="protein sequence ID" value="WYJ81374.1"/>
    <property type="molecule type" value="Genomic_DNA"/>
</dbReference>
<proteinExistence type="predicted"/>
<evidence type="ECO:0000313" key="2">
    <source>
        <dbReference type="EMBL" id="WYJ81374.1"/>
    </source>
</evidence>
<protein>
    <submittedName>
        <fullName evidence="2">Uncharacterized protein</fullName>
    </submittedName>
</protein>
<dbReference type="Proteomes" id="UP000664360">
    <property type="component" value="Chromosome"/>
</dbReference>
<accession>A0ABZ2T072</accession>
<feature type="region of interest" description="Disordered" evidence="1">
    <location>
        <begin position="1"/>
        <end position="33"/>
    </location>
</feature>